<dbReference type="GO" id="GO:0005829">
    <property type="term" value="C:cytosol"/>
    <property type="evidence" value="ECO:0007669"/>
    <property type="project" value="TreeGrafter"/>
</dbReference>
<organism evidence="4 5">
    <name type="scientific">Nyssa sinensis</name>
    <dbReference type="NCBI Taxonomy" id="561372"/>
    <lineage>
        <taxon>Eukaryota</taxon>
        <taxon>Viridiplantae</taxon>
        <taxon>Streptophyta</taxon>
        <taxon>Embryophyta</taxon>
        <taxon>Tracheophyta</taxon>
        <taxon>Spermatophyta</taxon>
        <taxon>Magnoliopsida</taxon>
        <taxon>eudicotyledons</taxon>
        <taxon>Gunneridae</taxon>
        <taxon>Pentapetalae</taxon>
        <taxon>asterids</taxon>
        <taxon>Cornales</taxon>
        <taxon>Nyssaceae</taxon>
        <taxon>Nyssa</taxon>
    </lineage>
</organism>
<dbReference type="SMART" id="SM00285">
    <property type="entry name" value="PBD"/>
    <property type="match status" value="1"/>
</dbReference>
<dbReference type="InterPro" id="IPR036497">
    <property type="entry name" value="GLTP_sf"/>
</dbReference>
<reference evidence="4 5" key="1">
    <citation type="submission" date="2019-09" db="EMBL/GenBank/DDBJ databases">
        <title>A chromosome-level genome assembly of the Chinese tupelo Nyssa sinensis.</title>
        <authorList>
            <person name="Yang X."/>
            <person name="Kang M."/>
            <person name="Yang Y."/>
            <person name="Xiong H."/>
            <person name="Wang M."/>
            <person name="Zhang Z."/>
            <person name="Wang Z."/>
            <person name="Wu H."/>
            <person name="Ma T."/>
            <person name="Liu J."/>
            <person name="Xi Z."/>
        </authorList>
    </citation>
    <scope>NUCLEOTIDE SEQUENCE [LARGE SCALE GENOMIC DNA]</scope>
    <source>
        <strain evidence="4">J267</strain>
        <tissue evidence="4">Leaf</tissue>
    </source>
</reference>
<name>A0A5J5A9Q8_9ASTE</name>
<feature type="transmembrane region" description="Helical" evidence="2">
    <location>
        <begin position="94"/>
        <end position="116"/>
    </location>
</feature>
<dbReference type="EMBL" id="CM018045">
    <property type="protein sequence ID" value="KAA8527785.1"/>
    <property type="molecule type" value="Genomic_DNA"/>
</dbReference>
<dbReference type="SUPFAM" id="SSF110004">
    <property type="entry name" value="Glycolipid transfer protein, GLTP"/>
    <property type="match status" value="1"/>
</dbReference>
<proteinExistence type="predicted"/>
<dbReference type="GO" id="GO:0016020">
    <property type="term" value="C:membrane"/>
    <property type="evidence" value="ECO:0007669"/>
    <property type="project" value="TreeGrafter"/>
</dbReference>
<dbReference type="GO" id="GO:1902387">
    <property type="term" value="F:ceramide 1-phosphate binding"/>
    <property type="evidence" value="ECO:0007669"/>
    <property type="project" value="TreeGrafter"/>
</dbReference>
<dbReference type="SUPFAM" id="SSF101386">
    <property type="entry name" value="all-alpha NTP pyrophosphatases"/>
    <property type="match status" value="1"/>
</dbReference>
<evidence type="ECO:0000256" key="1">
    <source>
        <dbReference type="SAM" id="MobiDB-lite"/>
    </source>
</evidence>
<dbReference type="InterPro" id="IPR000095">
    <property type="entry name" value="CRIB_dom"/>
</dbReference>
<dbReference type="AlphaFoldDB" id="A0A5J5A9Q8"/>
<dbReference type="Gene3D" id="1.10.3520.10">
    <property type="entry name" value="Glycolipid transfer protein"/>
    <property type="match status" value="1"/>
</dbReference>
<keyword evidence="5" id="KW-1185">Reference proteome</keyword>
<feature type="compositionally biased region" description="Low complexity" evidence="1">
    <location>
        <begin position="397"/>
        <end position="411"/>
    </location>
</feature>
<evidence type="ECO:0000313" key="4">
    <source>
        <dbReference type="EMBL" id="KAA8527785.1"/>
    </source>
</evidence>
<dbReference type="InterPro" id="IPR014830">
    <property type="entry name" value="Glycolipid_transfer_prot_dom"/>
</dbReference>
<dbReference type="PROSITE" id="PS50108">
    <property type="entry name" value="CRIB"/>
    <property type="match status" value="1"/>
</dbReference>
<feature type="domain" description="CRIB" evidence="3">
    <location>
        <begin position="280"/>
        <end position="293"/>
    </location>
</feature>
<dbReference type="CDD" id="cd00132">
    <property type="entry name" value="CRIB"/>
    <property type="match status" value="1"/>
</dbReference>
<evidence type="ECO:0000259" key="3">
    <source>
        <dbReference type="PROSITE" id="PS50108"/>
    </source>
</evidence>
<accession>A0A5J5A9Q8</accession>
<dbReference type="GO" id="GO:1902388">
    <property type="term" value="F:ceramide 1-phosphate transfer activity"/>
    <property type="evidence" value="ECO:0007669"/>
    <property type="project" value="TreeGrafter"/>
</dbReference>
<feature type="region of interest" description="Disordered" evidence="1">
    <location>
        <begin position="358"/>
        <end position="492"/>
    </location>
</feature>
<keyword evidence="2" id="KW-1133">Transmembrane helix</keyword>
<feature type="compositionally biased region" description="Polar residues" evidence="1">
    <location>
        <begin position="374"/>
        <end position="389"/>
    </location>
</feature>
<dbReference type="Pfam" id="PF08718">
    <property type="entry name" value="GLTP"/>
    <property type="match status" value="1"/>
</dbReference>
<dbReference type="Gene3D" id="1.10.287.1080">
    <property type="entry name" value="MazG-like"/>
    <property type="match status" value="1"/>
</dbReference>
<keyword evidence="2" id="KW-0812">Transmembrane</keyword>
<dbReference type="OrthoDB" id="205255at2759"/>
<feature type="region of interest" description="Disordered" evidence="1">
    <location>
        <begin position="293"/>
        <end position="319"/>
    </location>
</feature>
<keyword evidence="2" id="KW-0472">Membrane</keyword>
<evidence type="ECO:0000313" key="5">
    <source>
        <dbReference type="Proteomes" id="UP000325577"/>
    </source>
</evidence>
<gene>
    <name evidence="4" type="ORF">F0562_035346</name>
</gene>
<dbReference type="PANTHER" id="PTHR10219:SF84">
    <property type="entry name" value="GLYCOLIPID TRANSFER PROTEIN 1-LIKE"/>
    <property type="match status" value="1"/>
</dbReference>
<evidence type="ECO:0000256" key="2">
    <source>
        <dbReference type="SAM" id="Phobius"/>
    </source>
</evidence>
<dbReference type="PANTHER" id="PTHR10219">
    <property type="entry name" value="GLYCOLIPID TRANSFER PROTEIN-RELATED"/>
    <property type="match status" value="1"/>
</dbReference>
<sequence length="504" mass="55890">MGKAQNKLAMRGDGEREGVVEDRAMDISLKDLSQKLEEFAKARDWEKYHSPRNLLLAMVGEVGELIRDISMERRGGQRAYQIGRSQIRSIWEKNCLMCSYTLSGWLIFAALILVMLPPKRLLRMQSNTQPRGWNLNILPIHRDSTTCSVLLQAEVETKTAKSSSSCTNGLLWLTRAMDFLVELFRNFLQHQDWSMSQACTDSYGKTLKKWHGWLASSSFTVAIKLAPDRKKFMEVIGGAGDINADMENFCTNFSPLLQEIHKFLASVGLDDNEKEPEMQIGHPTDVKHVAHIGSDGPSANQPSWLNEFKTTSEPSPGMLRNVGVVNPATESSAKEDSSMLGDITEMQNSLGAFLNSSTRNSASKTKQSKRHHSSNGSEGSPARDSTSSTKPRRQKNSRPNSPSRDSSNQSRGHQNSNLGSDPPAQDMPPMLKQSRQKKSKDSSHSGSMRSSRSKAQDPLNKTSPFSDFGSGQGPEKNETCPSSVLEGFPKRNECDEISRGIHAL</sequence>
<feature type="compositionally biased region" description="Polar residues" evidence="1">
    <location>
        <begin position="297"/>
        <end position="314"/>
    </location>
</feature>
<dbReference type="Proteomes" id="UP000325577">
    <property type="component" value="Linkage Group LG21"/>
</dbReference>
<protein>
    <recommendedName>
        <fullName evidence="3">CRIB domain-containing protein</fullName>
    </recommendedName>
</protein>